<dbReference type="EMBL" id="JAJEQN010000006">
    <property type="protein sequence ID" value="MCC2220738.1"/>
    <property type="molecule type" value="Genomic_DNA"/>
</dbReference>
<organism evidence="2 3">
    <name type="scientific">Anthropogastromicrobium aceti</name>
    <dbReference type="NCBI Taxonomy" id="2981768"/>
    <lineage>
        <taxon>Bacteria</taxon>
        <taxon>Bacillati</taxon>
        <taxon>Bacillota</taxon>
        <taxon>Clostridia</taxon>
        <taxon>Lachnospirales</taxon>
        <taxon>Lachnospiraceae</taxon>
        <taxon>Anthropogastromicrobium</taxon>
    </lineage>
</organism>
<dbReference type="RefSeq" id="WP_227101415.1">
    <property type="nucleotide sequence ID" value="NZ_JAJEQN010000006.1"/>
</dbReference>
<dbReference type="Proteomes" id="UP001198200">
    <property type="component" value="Unassembled WGS sequence"/>
</dbReference>
<reference evidence="2 3" key="1">
    <citation type="submission" date="2021-10" db="EMBL/GenBank/DDBJ databases">
        <title>Anaerobic single-cell dispensing facilitates the cultivation of human gut bacteria.</title>
        <authorList>
            <person name="Afrizal A."/>
        </authorList>
    </citation>
    <scope>NUCLEOTIDE SEQUENCE [LARGE SCALE GENOMIC DNA]</scope>
    <source>
        <strain evidence="2 3">CLA-AA-H224</strain>
    </source>
</reference>
<name>A0AAE3E326_9FIRM</name>
<gene>
    <name evidence="2" type="ORF">LKD48_03630</name>
</gene>
<keyword evidence="3" id="KW-1185">Reference proteome</keyword>
<dbReference type="InterPro" id="IPR035930">
    <property type="entry name" value="FomD-like_sf"/>
</dbReference>
<evidence type="ECO:0000313" key="2">
    <source>
        <dbReference type="EMBL" id="MCC2220738.1"/>
    </source>
</evidence>
<feature type="domain" description="DUF402" evidence="1">
    <location>
        <begin position="49"/>
        <end position="146"/>
    </location>
</feature>
<accession>A0AAE3E326</accession>
<proteinExistence type="predicted"/>
<sequence>MSKPTLYRNRLIPLESILLTNDEILYHDDKKIITFWKTLHPKSDLAYGYSCYFLDRGFKISRFYSHSHDFMYWYCDIIETNYEKDSDTYVFTDLLADVIVKPDGNTRVVDLDELADAFERGLLSSQRMSCALRQLDDLLQAIYRDRFESLTEPLMNQIAEYESLQQKA</sequence>
<evidence type="ECO:0000313" key="3">
    <source>
        <dbReference type="Proteomes" id="UP001198200"/>
    </source>
</evidence>
<dbReference type="SUPFAM" id="SSF159234">
    <property type="entry name" value="FomD-like"/>
    <property type="match status" value="1"/>
</dbReference>
<evidence type="ECO:0000259" key="1">
    <source>
        <dbReference type="Pfam" id="PF04167"/>
    </source>
</evidence>
<dbReference type="Gene3D" id="2.40.380.10">
    <property type="entry name" value="FomD-like"/>
    <property type="match status" value="1"/>
</dbReference>
<dbReference type="Pfam" id="PF04167">
    <property type="entry name" value="DUF402"/>
    <property type="match status" value="1"/>
</dbReference>
<comment type="caution">
    <text evidence="2">The sequence shown here is derived from an EMBL/GenBank/DDBJ whole genome shotgun (WGS) entry which is preliminary data.</text>
</comment>
<dbReference type="InterPro" id="IPR007295">
    <property type="entry name" value="DUF402"/>
</dbReference>
<dbReference type="AlphaFoldDB" id="A0AAE3E326"/>
<protein>
    <submittedName>
        <fullName evidence="2">DUF402 domain-containing protein</fullName>
    </submittedName>
</protein>